<evidence type="ECO:0000256" key="2">
    <source>
        <dbReference type="ARBA" id="ARBA00034247"/>
    </source>
</evidence>
<keyword evidence="3" id="KW-0597">Phosphoprotein</keyword>
<dbReference type="PROSITE" id="PS50887">
    <property type="entry name" value="GGDEF"/>
    <property type="match status" value="1"/>
</dbReference>
<protein>
    <recommendedName>
        <fullName evidence="1">diguanylate cyclase</fullName>
        <ecNumber evidence="1">2.7.7.65</ecNumber>
    </recommendedName>
</protein>
<dbReference type="Gene3D" id="3.40.50.2300">
    <property type="match status" value="1"/>
</dbReference>
<dbReference type="Pfam" id="PF00072">
    <property type="entry name" value="Response_reg"/>
    <property type="match status" value="1"/>
</dbReference>
<evidence type="ECO:0000259" key="5">
    <source>
        <dbReference type="PROSITE" id="PS50887"/>
    </source>
</evidence>
<feature type="modified residue" description="4-aspartylphosphate" evidence="3">
    <location>
        <position position="65"/>
    </location>
</feature>
<dbReference type="CDD" id="cd01949">
    <property type="entry name" value="GGDEF"/>
    <property type="match status" value="1"/>
</dbReference>
<dbReference type="PROSITE" id="PS50110">
    <property type="entry name" value="RESPONSE_REGULATORY"/>
    <property type="match status" value="1"/>
</dbReference>
<dbReference type="GO" id="GO:0052621">
    <property type="term" value="F:diguanylate cyclase activity"/>
    <property type="evidence" value="ECO:0007669"/>
    <property type="project" value="UniProtKB-EC"/>
</dbReference>
<reference evidence="6 7" key="1">
    <citation type="submission" date="2019-10" db="EMBL/GenBank/DDBJ databases">
        <title>Extracellular Electron Transfer in a Candidatus Methanoperedens spp. Enrichment Culture.</title>
        <authorList>
            <person name="Berger S."/>
            <person name="Rangel Shaw D."/>
            <person name="Berben T."/>
            <person name="In 'T Zandt M."/>
            <person name="Frank J."/>
            <person name="Reimann J."/>
            <person name="Jetten M.S.M."/>
            <person name="Welte C.U."/>
        </authorList>
    </citation>
    <scope>NUCLEOTIDE SEQUENCE [LARGE SCALE GENOMIC DNA]</scope>
    <source>
        <strain evidence="6">SB12</strain>
    </source>
</reference>
<evidence type="ECO:0000256" key="1">
    <source>
        <dbReference type="ARBA" id="ARBA00012528"/>
    </source>
</evidence>
<evidence type="ECO:0000259" key="4">
    <source>
        <dbReference type="PROSITE" id="PS50110"/>
    </source>
</evidence>
<dbReference type="EC" id="2.7.7.65" evidence="1"/>
<gene>
    <name evidence="6" type="ORF">F9K24_12845</name>
</gene>
<evidence type="ECO:0000313" key="7">
    <source>
        <dbReference type="Proteomes" id="UP000460298"/>
    </source>
</evidence>
<dbReference type="SMART" id="SM00267">
    <property type="entry name" value="GGDEF"/>
    <property type="match status" value="1"/>
</dbReference>
<dbReference type="CDD" id="cd17536">
    <property type="entry name" value="REC_YesN-like"/>
    <property type="match status" value="1"/>
</dbReference>
<dbReference type="InterPro" id="IPR029787">
    <property type="entry name" value="Nucleotide_cyclase"/>
</dbReference>
<dbReference type="SUPFAM" id="SSF55073">
    <property type="entry name" value="Nucleotide cyclase"/>
    <property type="match status" value="1"/>
</dbReference>
<feature type="domain" description="Response regulatory" evidence="4">
    <location>
        <begin position="16"/>
        <end position="130"/>
    </location>
</feature>
<comment type="caution">
    <text evidence="6">The sequence shown here is derived from an EMBL/GenBank/DDBJ whole genome shotgun (WGS) entry which is preliminary data.</text>
</comment>
<dbReference type="PANTHER" id="PTHR45138">
    <property type="entry name" value="REGULATORY COMPONENTS OF SENSORY TRANSDUCTION SYSTEM"/>
    <property type="match status" value="1"/>
</dbReference>
<dbReference type="Gene3D" id="3.30.70.270">
    <property type="match status" value="1"/>
</dbReference>
<dbReference type="InterPro" id="IPR043128">
    <property type="entry name" value="Rev_trsase/Diguanyl_cyclase"/>
</dbReference>
<evidence type="ECO:0000313" key="6">
    <source>
        <dbReference type="EMBL" id="KAB2931813.1"/>
    </source>
</evidence>
<dbReference type="InterPro" id="IPR001789">
    <property type="entry name" value="Sig_transdc_resp-reg_receiver"/>
</dbReference>
<evidence type="ECO:0000256" key="3">
    <source>
        <dbReference type="PROSITE-ProRule" id="PRU00169"/>
    </source>
</evidence>
<dbReference type="FunFam" id="3.30.70.270:FF:000001">
    <property type="entry name" value="Diguanylate cyclase domain protein"/>
    <property type="match status" value="1"/>
</dbReference>
<dbReference type="InterPro" id="IPR000160">
    <property type="entry name" value="GGDEF_dom"/>
</dbReference>
<dbReference type="GO" id="GO:0000160">
    <property type="term" value="P:phosphorelay signal transduction system"/>
    <property type="evidence" value="ECO:0007669"/>
    <property type="project" value="InterPro"/>
</dbReference>
<dbReference type="InterPro" id="IPR011006">
    <property type="entry name" value="CheY-like_superfamily"/>
</dbReference>
<dbReference type="InterPro" id="IPR050469">
    <property type="entry name" value="Diguanylate_Cyclase"/>
</dbReference>
<sequence length="429" mass="48915">MELIEDFFAPAEGRLSILYVEDSYVNREYTLKILEQRFPDIITAEDGQQGLELFEKHRPDIVITDVRMPVMDGITMAGKIKEIQHDAPIIITSAFGDREVLMQSIRTGVTRFIMKPIHMQELLATLDELRTVIILRRRLALQQSFIETVLDSQNLITILTDGESLSGANRAALRFTGFETLAAFREKHKCICEFFVEEEGFVSGKSDWLQATTSSNVALRVKMQDVADGTTRIFSPHASLVPGFEHRYIVSFFDITELELQRQELEKLATIDPLTGVYNRHHFNTILQFNIQKIHRYNGGHTFSILMLDLDLFKSINDTYGHLMGDEILKEFTEKVQSSIRKSDFLARWGGEEFVILAPEADLKQAMLLGEKVREVVASHVFQGIDRPLTTSVGITQFQMNDTINSIMDRADRALYEAKKAGRNCVRSE</sequence>
<accession>A0A833H0L6</accession>
<feature type="domain" description="GGDEF" evidence="5">
    <location>
        <begin position="301"/>
        <end position="429"/>
    </location>
</feature>
<organism evidence="6 7">
    <name type="scientific">Leptonema illini</name>
    <dbReference type="NCBI Taxonomy" id="183"/>
    <lineage>
        <taxon>Bacteria</taxon>
        <taxon>Pseudomonadati</taxon>
        <taxon>Spirochaetota</taxon>
        <taxon>Spirochaetia</taxon>
        <taxon>Leptospirales</taxon>
        <taxon>Leptospiraceae</taxon>
        <taxon>Leptonema</taxon>
    </lineage>
</organism>
<dbReference type="EMBL" id="WBUI01000012">
    <property type="protein sequence ID" value="KAB2931813.1"/>
    <property type="molecule type" value="Genomic_DNA"/>
</dbReference>
<dbReference type="PANTHER" id="PTHR45138:SF9">
    <property type="entry name" value="DIGUANYLATE CYCLASE DGCM-RELATED"/>
    <property type="match status" value="1"/>
</dbReference>
<dbReference type="NCBIfam" id="TIGR00254">
    <property type="entry name" value="GGDEF"/>
    <property type="match status" value="1"/>
</dbReference>
<comment type="catalytic activity">
    <reaction evidence="2">
        <text>2 GTP = 3',3'-c-di-GMP + 2 diphosphate</text>
        <dbReference type="Rhea" id="RHEA:24898"/>
        <dbReference type="ChEBI" id="CHEBI:33019"/>
        <dbReference type="ChEBI" id="CHEBI:37565"/>
        <dbReference type="ChEBI" id="CHEBI:58805"/>
        <dbReference type="EC" id="2.7.7.65"/>
    </reaction>
</comment>
<dbReference type="AlphaFoldDB" id="A0A833H0L6"/>
<name>A0A833H0L6_9LEPT</name>
<dbReference type="Proteomes" id="UP000460298">
    <property type="component" value="Unassembled WGS sequence"/>
</dbReference>
<dbReference type="SUPFAM" id="SSF52172">
    <property type="entry name" value="CheY-like"/>
    <property type="match status" value="1"/>
</dbReference>
<dbReference type="Pfam" id="PF00990">
    <property type="entry name" value="GGDEF"/>
    <property type="match status" value="1"/>
</dbReference>
<dbReference type="SMART" id="SM00448">
    <property type="entry name" value="REC"/>
    <property type="match status" value="1"/>
</dbReference>
<proteinExistence type="predicted"/>